<dbReference type="InterPro" id="IPR036770">
    <property type="entry name" value="Ankyrin_rpt-contain_sf"/>
</dbReference>
<dbReference type="SUPFAM" id="SSF54236">
    <property type="entry name" value="Ubiquitin-like"/>
    <property type="match status" value="1"/>
</dbReference>
<protein>
    <submittedName>
        <fullName evidence="3">Ankyrin repeat domain-containing 60</fullName>
    </submittedName>
</protein>
<dbReference type="PANTHER" id="PTHR22677:SF3">
    <property type="entry name" value="ANKYRIN REPEAT DOMAIN-CONTAINING PROTEIN 60"/>
    <property type="match status" value="1"/>
</dbReference>
<dbReference type="PROSITE" id="PS50088">
    <property type="entry name" value="ANK_REPEAT"/>
    <property type="match status" value="2"/>
</dbReference>
<dbReference type="PROSITE" id="PS50053">
    <property type="entry name" value="UBIQUITIN_2"/>
    <property type="match status" value="1"/>
</dbReference>
<name>A0AAD1SJ48_PELCU</name>
<keyword evidence="4" id="KW-1185">Reference proteome</keyword>
<gene>
    <name evidence="3" type="ORF">PECUL_23A036279</name>
</gene>
<feature type="repeat" description="ANK" evidence="1">
    <location>
        <begin position="180"/>
        <end position="212"/>
    </location>
</feature>
<evidence type="ECO:0000259" key="2">
    <source>
        <dbReference type="PROSITE" id="PS50053"/>
    </source>
</evidence>
<dbReference type="PROSITE" id="PS50297">
    <property type="entry name" value="ANK_REP_REGION"/>
    <property type="match status" value="2"/>
</dbReference>
<dbReference type="Gene3D" id="1.25.40.20">
    <property type="entry name" value="Ankyrin repeat-containing domain"/>
    <property type="match status" value="1"/>
</dbReference>
<dbReference type="Pfam" id="PF12796">
    <property type="entry name" value="Ank_2"/>
    <property type="match status" value="1"/>
</dbReference>
<reference evidence="3" key="1">
    <citation type="submission" date="2022-03" db="EMBL/GenBank/DDBJ databases">
        <authorList>
            <person name="Alioto T."/>
            <person name="Alioto T."/>
            <person name="Gomez Garrido J."/>
        </authorList>
    </citation>
    <scope>NUCLEOTIDE SEQUENCE</scope>
</reference>
<dbReference type="PANTHER" id="PTHR22677">
    <property type="entry name" value="ANKYRIN REPEAT DOMAIN-CONTAINING PROTEIN 60"/>
    <property type="match status" value="1"/>
</dbReference>
<evidence type="ECO:0000313" key="3">
    <source>
        <dbReference type="EMBL" id="CAH2302600.1"/>
    </source>
</evidence>
<dbReference type="EMBL" id="OW240917">
    <property type="protein sequence ID" value="CAH2302600.1"/>
    <property type="molecule type" value="Genomic_DNA"/>
</dbReference>
<organism evidence="3 4">
    <name type="scientific">Pelobates cultripes</name>
    <name type="common">Western spadefoot toad</name>
    <dbReference type="NCBI Taxonomy" id="61616"/>
    <lineage>
        <taxon>Eukaryota</taxon>
        <taxon>Metazoa</taxon>
        <taxon>Chordata</taxon>
        <taxon>Craniata</taxon>
        <taxon>Vertebrata</taxon>
        <taxon>Euteleostomi</taxon>
        <taxon>Amphibia</taxon>
        <taxon>Batrachia</taxon>
        <taxon>Anura</taxon>
        <taxon>Pelobatoidea</taxon>
        <taxon>Pelobatidae</taxon>
        <taxon>Pelobates</taxon>
    </lineage>
</organism>
<dbReference type="InterPro" id="IPR002110">
    <property type="entry name" value="Ankyrin_rpt"/>
</dbReference>
<keyword evidence="1" id="KW-0040">ANK repeat</keyword>
<proteinExistence type="predicted"/>
<feature type="domain" description="Ubiquitin-like" evidence="2">
    <location>
        <begin position="24"/>
        <end position="100"/>
    </location>
</feature>
<dbReference type="InterPro" id="IPR000626">
    <property type="entry name" value="Ubiquitin-like_dom"/>
</dbReference>
<dbReference type="InterPro" id="IPR029071">
    <property type="entry name" value="Ubiquitin-like_domsf"/>
</dbReference>
<dbReference type="InterPro" id="IPR039323">
    <property type="entry name" value="ANKRD_45/46/60"/>
</dbReference>
<dbReference type="CDD" id="cd17063">
    <property type="entry name" value="Ubl_ANKRD60"/>
    <property type="match status" value="1"/>
</dbReference>
<dbReference type="AlphaFoldDB" id="A0AAD1SJ48"/>
<dbReference type="SMART" id="SM00248">
    <property type="entry name" value="ANK"/>
    <property type="match status" value="2"/>
</dbReference>
<dbReference type="SUPFAM" id="SSF48403">
    <property type="entry name" value="Ankyrin repeat"/>
    <property type="match status" value="1"/>
</dbReference>
<accession>A0AAD1SJ48</accession>
<dbReference type="Proteomes" id="UP001295444">
    <property type="component" value="Chromosome 06"/>
</dbReference>
<evidence type="ECO:0000256" key="1">
    <source>
        <dbReference type="PROSITE-ProRule" id="PRU00023"/>
    </source>
</evidence>
<dbReference type="Gene3D" id="3.10.20.90">
    <property type="entry name" value="Phosphatidylinositol 3-kinase Catalytic Subunit, Chain A, domain 1"/>
    <property type="match status" value="1"/>
</dbReference>
<evidence type="ECO:0000313" key="4">
    <source>
        <dbReference type="Proteomes" id="UP001295444"/>
    </source>
</evidence>
<dbReference type="Pfam" id="PF14560">
    <property type="entry name" value="Ubiquitin_2"/>
    <property type="match status" value="1"/>
</dbReference>
<sequence length="321" mass="35499">MAPSTMEKQMHGGTGTPASYQYSVKVKLKESGERFTVSRCNHHMEFAELKDRLELVAGIPVHSQRLSYIDEGDIPDTSTFKSSGIIPGGTISLSVWHHDGWSDIVKAATKGDLPQLKCLGVTPDSSFNTPNSLRLDFEQKQEWIASRASVALYIAAHRGHLGMVRYLLKNGANILAKTPLGNSALHVAAAMGNVDCISELLAYGAQTKDTNNEGLTALNLASIWGQKKVERHLFLFQWKERAASVKIKAHLDPSELFAHQKFDSKLKSWRCGSQAKRYMANLVHHKDFEGTAINAPKKQTDGKAKIRIFKGNTTKLQSDRS</sequence>
<feature type="repeat" description="ANK" evidence="1">
    <location>
        <begin position="147"/>
        <end position="179"/>
    </location>
</feature>